<evidence type="ECO:0000313" key="2">
    <source>
        <dbReference type="Proteomes" id="UP000218263"/>
    </source>
</evidence>
<organism evidence="1 2">
    <name type="scientific">Mucilaginibacter gotjawali</name>
    <dbReference type="NCBI Taxonomy" id="1550579"/>
    <lineage>
        <taxon>Bacteria</taxon>
        <taxon>Pseudomonadati</taxon>
        <taxon>Bacteroidota</taxon>
        <taxon>Sphingobacteriia</taxon>
        <taxon>Sphingobacteriales</taxon>
        <taxon>Sphingobacteriaceae</taxon>
        <taxon>Mucilaginibacter</taxon>
    </lineage>
</organism>
<dbReference type="Proteomes" id="UP000218263">
    <property type="component" value="Chromosome"/>
</dbReference>
<dbReference type="KEGG" id="mgot:MgSA37_03436"/>
<dbReference type="AlphaFoldDB" id="A0A110B3D1"/>
<dbReference type="EMBL" id="AP017313">
    <property type="protein sequence ID" value="BAU55255.1"/>
    <property type="molecule type" value="Genomic_DNA"/>
</dbReference>
<gene>
    <name evidence="1" type="ORF">MgSA37_03436</name>
</gene>
<proteinExistence type="predicted"/>
<accession>A0A110B3D1</accession>
<evidence type="ECO:0000313" key="1">
    <source>
        <dbReference type="EMBL" id="BAU55255.1"/>
    </source>
</evidence>
<reference evidence="1 2" key="1">
    <citation type="submission" date="2015-12" db="EMBL/GenBank/DDBJ databases">
        <title>Genome sequence of Mucilaginibacter gotjawali.</title>
        <authorList>
            <person name="Lee J.S."/>
            <person name="Lee K.C."/>
            <person name="Kim K.K."/>
            <person name="Lee B.W."/>
        </authorList>
    </citation>
    <scope>NUCLEOTIDE SEQUENCE [LARGE SCALE GENOMIC DNA]</scope>
    <source>
        <strain evidence="1 2">SA3-7</strain>
    </source>
</reference>
<keyword evidence="2" id="KW-1185">Reference proteome</keyword>
<sequence>MKNTSKNSCKKRKNHAIIFYAKKNEKDVFWDRPQYNDFLGDKQI</sequence>
<name>A0A110B3D1_9SPHI</name>
<protein>
    <submittedName>
        <fullName evidence="1">Uncharacterized protein</fullName>
    </submittedName>
</protein>